<dbReference type="InterPro" id="IPR005630">
    <property type="entry name" value="Terpene_synthase_metal-bd"/>
</dbReference>
<keyword evidence="6" id="KW-1185">Reference proteome</keyword>
<feature type="domain" description="Terpene synthase metal-binding" evidence="4">
    <location>
        <begin position="1"/>
        <end position="157"/>
    </location>
</feature>
<reference evidence="5" key="2">
    <citation type="submission" date="2023-06" db="EMBL/GenBank/DDBJ databases">
        <authorList>
            <person name="Ma L."/>
            <person name="Liu K.-W."/>
            <person name="Li Z."/>
            <person name="Hsiao Y.-Y."/>
            <person name="Qi Y."/>
            <person name="Fu T."/>
            <person name="Tang G."/>
            <person name="Zhang D."/>
            <person name="Sun W.-H."/>
            <person name="Liu D.-K."/>
            <person name="Li Y."/>
            <person name="Chen G.-Z."/>
            <person name="Liu X.-D."/>
            <person name="Liao X.-Y."/>
            <person name="Jiang Y.-T."/>
            <person name="Yu X."/>
            <person name="Hao Y."/>
            <person name="Huang J."/>
            <person name="Zhao X.-W."/>
            <person name="Ke S."/>
            <person name="Chen Y.-Y."/>
            <person name="Wu W.-L."/>
            <person name="Hsu J.-L."/>
            <person name="Lin Y.-F."/>
            <person name="Huang M.-D."/>
            <person name="Li C.-Y."/>
            <person name="Huang L."/>
            <person name="Wang Z.-W."/>
            <person name="Zhao X."/>
            <person name="Zhong W.-Y."/>
            <person name="Peng D.-H."/>
            <person name="Ahmad S."/>
            <person name="Lan S."/>
            <person name="Zhang J.-S."/>
            <person name="Tsai W.-C."/>
            <person name="Van De Peer Y."/>
            <person name="Liu Z.-J."/>
        </authorList>
    </citation>
    <scope>NUCLEOTIDE SEQUENCE</scope>
    <source>
        <strain evidence="5">SCP</strain>
        <tissue evidence="5">Leaves</tissue>
    </source>
</reference>
<organism evidence="5 6">
    <name type="scientific">Acorus gramineus</name>
    <name type="common">Dwarf sweet flag</name>
    <dbReference type="NCBI Taxonomy" id="55184"/>
    <lineage>
        <taxon>Eukaryota</taxon>
        <taxon>Viridiplantae</taxon>
        <taxon>Streptophyta</taxon>
        <taxon>Embryophyta</taxon>
        <taxon>Tracheophyta</taxon>
        <taxon>Spermatophyta</taxon>
        <taxon>Magnoliopsida</taxon>
        <taxon>Liliopsida</taxon>
        <taxon>Acoraceae</taxon>
        <taxon>Acorus</taxon>
    </lineage>
</organism>
<dbReference type="AlphaFoldDB" id="A0AAV9BP81"/>
<accession>A0AAV9BP81</accession>
<sequence>MKILISALFKTTEEIAQDIIDEKDVNVISYLKKAWTDLCNSYLVEAKWYHSGYMSSFNEYLNNAWFTISSPVLMVHTYFYITEDITNEALDGLKNYNGIVHQASILFRLVDDLGTSKHELQRGDVLKAVECYMLEKVVSKEVAVKHVRGIISEGWKKMNEEYAAASLFHREFVEACMKEIRMAQCMYQYGDGHCYPEQYGTKIRILFSLIQPIPLDFAYNK</sequence>
<keyword evidence="3" id="KW-0460">Magnesium</keyword>
<dbReference type="Pfam" id="PF03936">
    <property type="entry name" value="Terpene_synth_C"/>
    <property type="match status" value="1"/>
</dbReference>
<dbReference type="PANTHER" id="PTHR31225">
    <property type="entry name" value="OS04G0344100 PROTEIN-RELATED"/>
    <property type="match status" value="1"/>
</dbReference>
<evidence type="ECO:0000256" key="1">
    <source>
        <dbReference type="ARBA" id="ARBA00001946"/>
    </source>
</evidence>
<evidence type="ECO:0000313" key="5">
    <source>
        <dbReference type="EMBL" id="KAK1278252.1"/>
    </source>
</evidence>
<dbReference type="Proteomes" id="UP001179952">
    <property type="component" value="Unassembled WGS sequence"/>
</dbReference>
<dbReference type="GO" id="GO:0016114">
    <property type="term" value="P:terpenoid biosynthetic process"/>
    <property type="evidence" value="ECO:0007669"/>
    <property type="project" value="InterPro"/>
</dbReference>
<dbReference type="InterPro" id="IPR008949">
    <property type="entry name" value="Isoprenoid_synthase_dom_sf"/>
</dbReference>
<protein>
    <recommendedName>
        <fullName evidence="4">Terpene synthase metal-binding domain-containing protein</fullName>
    </recommendedName>
</protein>
<dbReference type="Gene3D" id="1.10.600.10">
    <property type="entry name" value="Farnesyl Diphosphate Synthase"/>
    <property type="match status" value="1"/>
</dbReference>
<dbReference type="GO" id="GO:0010333">
    <property type="term" value="F:terpene synthase activity"/>
    <property type="evidence" value="ECO:0007669"/>
    <property type="project" value="InterPro"/>
</dbReference>
<gene>
    <name evidence="5" type="ORF">QJS04_geneDACA022710</name>
</gene>
<dbReference type="GO" id="GO:0000287">
    <property type="term" value="F:magnesium ion binding"/>
    <property type="evidence" value="ECO:0007669"/>
    <property type="project" value="InterPro"/>
</dbReference>
<dbReference type="SUPFAM" id="SSF48576">
    <property type="entry name" value="Terpenoid synthases"/>
    <property type="match status" value="1"/>
</dbReference>
<evidence type="ECO:0000256" key="3">
    <source>
        <dbReference type="ARBA" id="ARBA00022842"/>
    </source>
</evidence>
<evidence type="ECO:0000259" key="4">
    <source>
        <dbReference type="Pfam" id="PF03936"/>
    </source>
</evidence>
<proteinExistence type="predicted"/>
<evidence type="ECO:0000256" key="2">
    <source>
        <dbReference type="ARBA" id="ARBA00022723"/>
    </source>
</evidence>
<dbReference type="InterPro" id="IPR050148">
    <property type="entry name" value="Terpene_synthase-like"/>
</dbReference>
<reference evidence="5" key="1">
    <citation type="journal article" date="2023" name="Nat. Commun.">
        <title>Diploid and tetraploid genomes of Acorus and the evolution of monocots.</title>
        <authorList>
            <person name="Ma L."/>
            <person name="Liu K.W."/>
            <person name="Li Z."/>
            <person name="Hsiao Y.Y."/>
            <person name="Qi Y."/>
            <person name="Fu T."/>
            <person name="Tang G.D."/>
            <person name="Zhang D."/>
            <person name="Sun W.H."/>
            <person name="Liu D.K."/>
            <person name="Li Y."/>
            <person name="Chen G.Z."/>
            <person name="Liu X.D."/>
            <person name="Liao X.Y."/>
            <person name="Jiang Y.T."/>
            <person name="Yu X."/>
            <person name="Hao Y."/>
            <person name="Huang J."/>
            <person name="Zhao X.W."/>
            <person name="Ke S."/>
            <person name="Chen Y.Y."/>
            <person name="Wu W.L."/>
            <person name="Hsu J.L."/>
            <person name="Lin Y.F."/>
            <person name="Huang M.D."/>
            <person name="Li C.Y."/>
            <person name="Huang L."/>
            <person name="Wang Z.W."/>
            <person name="Zhao X."/>
            <person name="Zhong W.Y."/>
            <person name="Peng D.H."/>
            <person name="Ahmad S."/>
            <person name="Lan S."/>
            <person name="Zhang J.S."/>
            <person name="Tsai W.C."/>
            <person name="Van de Peer Y."/>
            <person name="Liu Z.J."/>
        </authorList>
    </citation>
    <scope>NUCLEOTIDE SEQUENCE</scope>
    <source>
        <strain evidence="5">SCP</strain>
    </source>
</reference>
<name>A0AAV9BP81_ACOGR</name>
<comment type="cofactor">
    <cofactor evidence="1">
        <name>Mg(2+)</name>
        <dbReference type="ChEBI" id="CHEBI:18420"/>
    </cofactor>
</comment>
<evidence type="ECO:0000313" key="6">
    <source>
        <dbReference type="Proteomes" id="UP001179952"/>
    </source>
</evidence>
<keyword evidence="2" id="KW-0479">Metal-binding</keyword>
<dbReference type="PANTHER" id="PTHR31225:SF252">
    <property type="entry name" value="TERPENE SYNTHASE 12-RELATED"/>
    <property type="match status" value="1"/>
</dbReference>
<dbReference type="EMBL" id="JAUJYN010000002">
    <property type="protein sequence ID" value="KAK1278252.1"/>
    <property type="molecule type" value="Genomic_DNA"/>
</dbReference>
<comment type="caution">
    <text evidence="5">The sequence shown here is derived from an EMBL/GenBank/DDBJ whole genome shotgun (WGS) entry which is preliminary data.</text>
</comment>